<feature type="compositionally biased region" description="Basic residues" evidence="1">
    <location>
        <begin position="218"/>
        <end position="227"/>
    </location>
</feature>
<keyword evidence="4" id="KW-1185">Reference proteome</keyword>
<evidence type="ECO:0000313" key="3">
    <source>
        <dbReference type="EMBL" id="KAJ7757338.1"/>
    </source>
</evidence>
<evidence type="ECO:0000313" key="4">
    <source>
        <dbReference type="Proteomes" id="UP001215280"/>
    </source>
</evidence>
<proteinExistence type="predicted"/>
<feature type="compositionally biased region" description="Basic and acidic residues" evidence="1">
    <location>
        <begin position="30"/>
        <end position="45"/>
    </location>
</feature>
<feature type="region of interest" description="Disordered" evidence="1">
    <location>
        <begin position="1"/>
        <end position="45"/>
    </location>
</feature>
<evidence type="ECO:0000256" key="1">
    <source>
        <dbReference type="SAM" id="MobiDB-lite"/>
    </source>
</evidence>
<feature type="region of interest" description="Disordered" evidence="1">
    <location>
        <begin position="60"/>
        <end position="228"/>
    </location>
</feature>
<dbReference type="AlphaFoldDB" id="A0AAD7NET4"/>
<dbReference type="Pfam" id="PF20149">
    <property type="entry name" value="DUF6532"/>
    <property type="match status" value="1"/>
</dbReference>
<dbReference type="InterPro" id="IPR045341">
    <property type="entry name" value="DUF6532"/>
</dbReference>
<name>A0AAD7NET4_9AGAR</name>
<reference evidence="3" key="1">
    <citation type="submission" date="2023-03" db="EMBL/GenBank/DDBJ databases">
        <title>Massive genome expansion in bonnet fungi (Mycena s.s.) driven by repeated elements and novel gene families across ecological guilds.</title>
        <authorList>
            <consortium name="Lawrence Berkeley National Laboratory"/>
            <person name="Harder C.B."/>
            <person name="Miyauchi S."/>
            <person name="Viragh M."/>
            <person name="Kuo A."/>
            <person name="Thoen E."/>
            <person name="Andreopoulos B."/>
            <person name="Lu D."/>
            <person name="Skrede I."/>
            <person name="Drula E."/>
            <person name="Henrissat B."/>
            <person name="Morin E."/>
            <person name="Kohler A."/>
            <person name="Barry K."/>
            <person name="LaButti K."/>
            <person name="Morin E."/>
            <person name="Salamov A."/>
            <person name="Lipzen A."/>
            <person name="Mereny Z."/>
            <person name="Hegedus B."/>
            <person name="Baldrian P."/>
            <person name="Stursova M."/>
            <person name="Weitz H."/>
            <person name="Taylor A."/>
            <person name="Grigoriev I.V."/>
            <person name="Nagy L.G."/>
            <person name="Martin F."/>
            <person name="Kauserud H."/>
        </authorList>
    </citation>
    <scope>NUCLEOTIDE SEQUENCE</scope>
    <source>
        <strain evidence="3">CBHHK188m</strain>
    </source>
</reference>
<dbReference type="EMBL" id="JARJLG010000058">
    <property type="protein sequence ID" value="KAJ7757338.1"/>
    <property type="molecule type" value="Genomic_DNA"/>
</dbReference>
<sequence>MTRVPDTDESDSDQDRRPAPSTGKSTRNRKASEKQSENDKENYEALQERVRQAEKVLLKAKKKAGKIAAPLSDNARRDDGYESEEPLEEPSGVGFATSITAMGRLSVPPKRTQAPVVRKTTKAVASDTPKISSTVFKHLPEPTRLTSTPPSPSGSGDDSMNFDSGTVDLIPPRSTPHGVPRDSASPSPLDSARARAEAEAGDKRRRRESSPPPPPPAKRSKHKAKKPQFREGFVVVAGAKPKASDYAPTEEALLLRACAEYSVRIIAVEAFPDTTFQYKLADECFNNACSSAKEHYKATDRMLKLIIKRGSHIRGKEVESFRPLSASHYGFKLGSSKAVVAANKLRAERLLQKAAFHYKDTETRNAENAIIPAARHQMMFKDKKSLAATFPSYFNPISAAYLALDFSILQSLTQEWSTGTHVPAAFTEKEMSQAYRTHLADINDKWIKANPTVTENLRRKWYKRASQHFVPAELEKNTHIDEEDQDALRLELAGRTGETDSENEGQDDAMV</sequence>
<accession>A0AAD7NET4</accession>
<feature type="domain" description="DUF6532" evidence="2">
    <location>
        <begin position="256"/>
        <end position="443"/>
    </location>
</feature>
<evidence type="ECO:0000259" key="2">
    <source>
        <dbReference type="Pfam" id="PF20149"/>
    </source>
</evidence>
<feature type="region of interest" description="Disordered" evidence="1">
    <location>
        <begin position="491"/>
        <end position="511"/>
    </location>
</feature>
<feature type="compositionally biased region" description="Acidic residues" evidence="1">
    <location>
        <begin position="499"/>
        <end position="511"/>
    </location>
</feature>
<organism evidence="3 4">
    <name type="scientific">Mycena maculata</name>
    <dbReference type="NCBI Taxonomy" id="230809"/>
    <lineage>
        <taxon>Eukaryota</taxon>
        <taxon>Fungi</taxon>
        <taxon>Dikarya</taxon>
        <taxon>Basidiomycota</taxon>
        <taxon>Agaricomycotina</taxon>
        <taxon>Agaricomycetes</taxon>
        <taxon>Agaricomycetidae</taxon>
        <taxon>Agaricales</taxon>
        <taxon>Marasmiineae</taxon>
        <taxon>Mycenaceae</taxon>
        <taxon>Mycena</taxon>
    </lineage>
</organism>
<feature type="compositionally biased region" description="Basic and acidic residues" evidence="1">
    <location>
        <begin position="192"/>
        <end position="202"/>
    </location>
</feature>
<gene>
    <name evidence="3" type="ORF">DFH07DRAFT_772820</name>
</gene>
<dbReference type="Proteomes" id="UP001215280">
    <property type="component" value="Unassembled WGS sequence"/>
</dbReference>
<protein>
    <recommendedName>
        <fullName evidence="2">DUF6532 domain-containing protein</fullName>
    </recommendedName>
</protein>
<comment type="caution">
    <text evidence="3">The sequence shown here is derived from an EMBL/GenBank/DDBJ whole genome shotgun (WGS) entry which is preliminary data.</text>
</comment>